<dbReference type="Pfam" id="PF13245">
    <property type="entry name" value="AAA_19"/>
    <property type="match status" value="1"/>
</dbReference>
<dbReference type="PANTHER" id="PTHR43788:SF8">
    <property type="entry name" value="DNA-BINDING PROTEIN SMUBP-2"/>
    <property type="match status" value="1"/>
</dbReference>
<evidence type="ECO:0000259" key="5">
    <source>
        <dbReference type="Pfam" id="PF13087"/>
    </source>
</evidence>
<dbReference type="InterPro" id="IPR050534">
    <property type="entry name" value="Coronavir_polyprotein_1ab"/>
</dbReference>
<gene>
    <name evidence="6" type="ORF">TPC1_16376</name>
</gene>
<keyword evidence="4" id="KW-0067">ATP-binding</keyword>
<dbReference type="InterPro" id="IPR047187">
    <property type="entry name" value="SF1_C_Upf1"/>
</dbReference>
<dbReference type="Pfam" id="PF13087">
    <property type="entry name" value="AAA_12"/>
    <property type="match status" value="1"/>
</dbReference>
<evidence type="ECO:0000313" key="6">
    <source>
        <dbReference type="EMBL" id="JAP91866.1"/>
    </source>
</evidence>
<evidence type="ECO:0000256" key="2">
    <source>
        <dbReference type="ARBA" id="ARBA00022801"/>
    </source>
</evidence>
<evidence type="ECO:0000256" key="4">
    <source>
        <dbReference type="ARBA" id="ARBA00022840"/>
    </source>
</evidence>
<accession>A0A146K8G7</accession>
<dbReference type="EMBL" id="GDID01004740">
    <property type="protein sequence ID" value="JAP91866.1"/>
    <property type="molecule type" value="Transcribed_RNA"/>
</dbReference>
<keyword evidence="2" id="KW-0378">Hydrolase</keyword>
<evidence type="ECO:0000256" key="1">
    <source>
        <dbReference type="ARBA" id="ARBA00022741"/>
    </source>
</evidence>
<feature type="non-terminal residue" evidence="6">
    <location>
        <position position="1"/>
    </location>
</feature>
<proteinExistence type="predicted"/>
<keyword evidence="3 6" id="KW-0347">Helicase</keyword>
<dbReference type="PANTHER" id="PTHR43788">
    <property type="entry name" value="DNA2/NAM7 HELICASE FAMILY MEMBER"/>
    <property type="match status" value="1"/>
</dbReference>
<dbReference type="SUPFAM" id="SSF52540">
    <property type="entry name" value="P-loop containing nucleoside triphosphate hydrolases"/>
    <property type="match status" value="1"/>
</dbReference>
<dbReference type="AlphaFoldDB" id="A0A146K8G7"/>
<dbReference type="InterPro" id="IPR041679">
    <property type="entry name" value="DNA2/NAM7-like_C"/>
</dbReference>
<keyword evidence="1" id="KW-0547">Nucleotide-binding</keyword>
<name>A0A146K8G7_9EUKA</name>
<dbReference type="GO" id="GO:0016787">
    <property type="term" value="F:hydrolase activity"/>
    <property type="evidence" value="ECO:0007669"/>
    <property type="project" value="UniProtKB-KW"/>
</dbReference>
<evidence type="ECO:0000256" key="3">
    <source>
        <dbReference type="ARBA" id="ARBA00022806"/>
    </source>
</evidence>
<feature type="domain" description="DNA2/NAM7 helicase-like C-terminal" evidence="5">
    <location>
        <begin position="350"/>
        <end position="565"/>
    </location>
</feature>
<reference evidence="6" key="1">
    <citation type="submission" date="2015-07" db="EMBL/GenBank/DDBJ databases">
        <title>Adaptation to a free-living lifestyle via gene acquisitions in the diplomonad Trepomonas sp. PC1.</title>
        <authorList>
            <person name="Xu F."/>
            <person name="Jerlstrom-Hultqvist J."/>
            <person name="Kolisko M."/>
            <person name="Simpson A.G.B."/>
            <person name="Roger A.J."/>
            <person name="Svard S.G."/>
            <person name="Andersson J.O."/>
        </authorList>
    </citation>
    <scope>NUCLEOTIDE SEQUENCE</scope>
    <source>
        <strain evidence="6">PC1</strain>
    </source>
</reference>
<dbReference type="Gene3D" id="3.40.50.300">
    <property type="entry name" value="P-loop containing nucleotide triphosphate hydrolases"/>
    <property type="match status" value="2"/>
</dbReference>
<dbReference type="GO" id="GO:0043139">
    <property type="term" value="F:5'-3' DNA helicase activity"/>
    <property type="evidence" value="ECO:0007669"/>
    <property type="project" value="TreeGrafter"/>
</dbReference>
<dbReference type="GO" id="GO:0005524">
    <property type="term" value="F:ATP binding"/>
    <property type="evidence" value="ECO:0007669"/>
    <property type="project" value="UniProtKB-KW"/>
</dbReference>
<protein>
    <submittedName>
        <fullName evidence="6">DNA helicase</fullName>
    </submittedName>
</protein>
<organism evidence="6">
    <name type="scientific">Trepomonas sp. PC1</name>
    <dbReference type="NCBI Taxonomy" id="1076344"/>
    <lineage>
        <taxon>Eukaryota</taxon>
        <taxon>Metamonada</taxon>
        <taxon>Diplomonadida</taxon>
        <taxon>Hexamitidae</taxon>
        <taxon>Hexamitinae</taxon>
        <taxon>Trepomonas</taxon>
    </lineage>
</organism>
<dbReference type="CDD" id="cd18808">
    <property type="entry name" value="SF1_C_Upf1"/>
    <property type="match status" value="1"/>
</dbReference>
<dbReference type="InterPro" id="IPR027417">
    <property type="entry name" value="P-loop_NTPase"/>
</dbReference>
<sequence>IQVLKSNSIQEGNLLKINNVQQKSEYYKLEYQTKQTFVKNDIVLIMQEKIQFDCFLFYVSNYEKKEAEFLYLEPLVSTNVLFDEQKLKFKERQEMHKTNNFVLPIKYIYLSNFSNEFLILQRIMDFCKNGKTDECCQVLNLNMLNAFNKKLPQKLSFPINQQALYPVQSFAPNQTQIKLNSHQKHAYLQVLELVRQPHRQCHVIRGIFGSGKSQLLTELINELFRQTNFNQFKILIIAVTNTAVDNILTRILAQKVIPQHLIQRLGTGFNVDKVQDISKQDFDQKCFLSAVTCASINKCIESKFSLLIIDEASQMRSSELLFVSSYIKTEKFVLCGDPAQLPPIAEQNCLKKSVLESFLEAQFSVSNLFKQYRCNKFIAGISSNLFYRNQVETEADLYLNLQICQFQGFLAEKQEIVQSEAKRFGKLQVKFLPVQQEIPPIFNPVMTVLVKSASDFVQNQSRVNPTEAFQITKFITHVVETHQFLPSQIGVICPYKAQLAQIKRTLPDSIQVSTVDSFQGDEKDLIIFSLTKSSSLNEKQSTSFLEQGCRVNVALTRAKRNLVIFKSFKFDFERPPRNDSGYWGQIVEWCISNKWVYCGVDEFIQFQKEICLSLNDENFKEVIMELQKGDQFKGNGCNDEDKIHLENYERYPILDDYERYQEYFQRFQTKNVDAEINAEQIDKIISSENRNSWSLLKALK</sequence>